<evidence type="ECO:0000313" key="1">
    <source>
        <dbReference type="EMBL" id="KAI9923117.1"/>
    </source>
</evidence>
<evidence type="ECO:0000313" key="2">
    <source>
        <dbReference type="Proteomes" id="UP001163321"/>
    </source>
</evidence>
<gene>
    <name evidence="1" type="ORF">PsorP6_001659</name>
</gene>
<keyword evidence="2" id="KW-1185">Reference proteome</keyword>
<reference evidence="1 2" key="1">
    <citation type="journal article" date="2022" name="bioRxiv">
        <title>The genome of the oomycete Peronosclerospora sorghi, a cosmopolitan pathogen of maize and sorghum, is inflated with dispersed pseudogenes.</title>
        <authorList>
            <person name="Fletcher K."/>
            <person name="Martin F."/>
            <person name="Isakeit T."/>
            <person name="Cavanaugh K."/>
            <person name="Magill C."/>
            <person name="Michelmore R."/>
        </authorList>
    </citation>
    <scope>NUCLEOTIDE SEQUENCE [LARGE SCALE GENOMIC DNA]</scope>
    <source>
        <strain evidence="1">P6</strain>
    </source>
</reference>
<comment type="caution">
    <text evidence="1">The sequence shown here is derived from an EMBL/GenBank/DDBJ whole genome shotgun (WGS) entry which is preliminary data.</text>
</comment>
<protein>
    <submittedName>
        <fullName evidence="1">Uncharacterized protein</fullName>
    </submittedName>
</protein>
<organism evidence="1 2">
    <name type="scientific">Peronosclerospora sorghi</name>
    <dbReference type="NCBI Taxonomy" id="230839"/>
    <lineage>
        <taxon>Eukaryota</taxon>
        <taxon>Sar</taxon>
        <taxon>Stramenopiles</taxon>
        <taxon>Oomycota</taxon>
        <taxon>Peronosporomycetes</taxon>
        <taxon>Peronosporales</taxon>
        <taxon>Peronosporaceae</taxon>
        <taxon>Peronosclerospora</taxon>
    </lineage>
</organism>
<sequence>MISGSAIRAAPSTLKLAIVFSRSLCWCGLMLSWASRMFWRDYGRRGLWRTRQWFPCWMDKPPMLVEVLSLQFFTGVEKSFQLVSARYSHRLGNIPAHSVMVVSDQSRKTVATLLTTAACLVHKPQIVLAVRLEPIYVNPTDRQIRRLVCSILRAAFCPCHRQ</sequence>
<dbReference type="EMBL" id="CM047580">
    <property type="protein sequence ID" value="KAI9923117.1"/>
    <property type="molecule type" value="Genomic_DNA"/>
</dbReference>
<accession>A0ACC0WX13</accession>
<name>A0ACC0WX13_9STRA</name>
<proteinExistence type="predicted"/>
<dbReference type="Proteomes" id="UP001163321">
    <property type="component" value="Chromosome 1"/>
</dbReference>